<keyword evidence="6" id="KW-1185">Reference proteome</keyword>
<evidence type="ECO:0000256" key="3">
    <source>
        <dbReference type="ARBA" id="ARBA00022777"/>
    </source>
</evidence>
<dbReference type="PROSITE" id="PS00584">
    <property type="entry name" value="PFKB_KINASES_2"/>
    <property type="match status" value="1"/>
</dbReference>
<dbReference type="InterPro" id="IPR002173">
    <property type="entry name" value="Carboh/pur_kinase_PfkB_CS"/>
</dbReference>
<dbReference type="InterPro" id="IPR029056">
    <property type="entry name" value="Ribokinase-like"/>
</dbReference>
<organism evidence="5 6">
    <name type="scientific">Cloacibacterium rupense</name>
    <dbReference type="NCBI Taxonomy" id="517423"/>
    <lineage>
        <taxon>Bacteria</taxon>
        <taxon>Pseudomonadati</taxon>
        <taxon>Bacteroidota</taxon>
        <taxon>Flavobacteriia</taxon>
        <taxon>Flavobacteriales</taxon>
        <taxon>Weeksellaceae</taxon>
    </lineage>
</organism>
<evidence type="ECO:0000256" key="1">
    <source>
        <dbReference type="ARBA" id="ARBA00010688"/>
    </source>
</evidence>
<protein>
    <submittedName>
        <fullName evidence="5">Fructokinase</fullName>
    </submittedName>
</protein>
<proteinExistence type="inferred from homology"/>
<dbReference type="PANTHER" id="PTHR43085">
    <property type="entry name" value="HEXOKINASE FAMILY MEMBER"/>
    <property type="match status" value="1"/>
</dbReference>
<dbReference type="RefSeq" id="WP_188618110.1">
    <property type="nucleotide sequence ID" value="NZ_BMLV01000005.1"/>
</dbReference>
<dbReference type="EMBL" id="BMLV01000005">
    <property type="protein sequence ID" value="GGP05391.1"/>
    <property type="molecule type" value="Genomic_DNA"/>
</dbReference>
<dbReference type="InterPro" id="IPR011611">
    <property type="entry name" value="PfkB_dom"/>
</dbReference>
<reference evidence="6" key="1">
    <citation type="journal article" date="2019" name="Int. J. Syst. Evol. Microbiol.">
        <title>The Global Catalogue of Microorganisms (GCM) 10K type strain sequencing project: providing services to taxonomists for standard genome sequencing and annotation.</title>
        <authorList>
            <consortium name="The Broad Institute Genomics Platform"/>
            <consortium name="The Broad Institute Genome Sequencing Center for Infectious Disease"/>
            <person name="Wu L."/>
            <person name="Ma J."/>
        </authorList>
    </citation>
    <scope>NUCLEOTIDE SEQUENCE [LARGE SCALE GENOMIC DNA]</scope>
    <source>
        <strain evidence="6">CGMCC 1.7656</strain>
    </source>
</reference>
<keyword evidence="2" id="KW-0808">Transferase</keyword>
<gene>
    <name evidence="5" type="ORF">GCM10010992_21290</name>
</gene>
<keyword evidence="3" id="KW-0418">Kinase</keyword>
<dbReference type="InterPro" id="IPR050306">
    <property type="entry name" value="PfkB_Carbo_kinase"/>
</dbReference>
<name>A0ABQ2NK57_9FLAO</name>
<feature type="domain" description="Carbohydrate kinase PfkB" evidence="4">
    <location>
        <begin position="19"/>
        <end position="280"/>
    </location>
</feature>
<comment type="similarity">
    <text evidence="1">Belongs to the carbohydrate kinase PfkB family.</text>
</comment>
<dbReference type="Gene3D" id="3.40.1190.20">
    <property type="match status" value="1"/>
</dbReference>
<dbReference type="PROSITE" id="PS00583">
    <property type="entry name" value="PFKB_KINASES_1"/>
    <property type="match status" value="1"/>
</dbReference>
<evidence type="ECO:0000256" key="2">
    <source>
        <dbReference type="ARBA" id="ARBA00022679"/>
    </source>
</evidence>
<dbReference type="Proteomes" id="UP000620064">
    <property type="component" value="Unassembled WGS sequence"/>
</dbReference>
<evidence type="ECO:0000313" key="6">
    <source>
        <dbReference type="Proteomes" id="UP000620064"/>
    </source>
</evidence>
<comment type="caution">
    <text evidence="5">The sequence shown here is derived from an EMBL/GenBank/DDBJ whole genome shotgun (WGS) entry which is preliminary data.</text>
</comment>
<evidence type="ECO:0000259" key="4">
    <source>
        <dbReference type="Pfam" id="PF00294"/>
    </source>
</evidence>
<accession>A0ABQ2NK57</accession>
<evidence type="ECO:0000313" key="5">
    <source>
        <dbReference type="EMBL" id="GGP05391.1"/>
    </source>
</evidence>
<dbReference type="CDD" id="cd01167">
    <property type="entry name" value="bac_FRK"/>
    <property type="match status" value="1"/>
</dbReference>
<dbReference type="PANTHER" id="PTHR43085:SF57">
    <property type="entry name" value="CARBOHYDRATE KINASE PFKB DOMAIN-CONTAINING PROTEIN"/>
    <property type="match status" value="1"/>
</dbReference>
<sequence>MKKAVCFGEVLWDVFPEYKVAGGAPMNVAFRLKSMGWEAEMISKIGEDDLGKELLPIIEKNIGTKFIQIDKKIPTGIVAVTLDEQKNASYKIVFPSAWDFIEVNDEVMNLVEDADVFIFGSLVCRNDFSKNSLLKLIEKSKFSVFDVNLRAPHYDLDFILDLIKKSSLVKMNDDELVVLAHHFQFPETDLQKNVLELAKITGVKTFCITRGKDGAVFYTNEKFYEHLGFEVKVQDTVGSGDSFLAALLSKISEKETPEKSLEFACAVGAMVATKKGANETVTPKEIENLKKTKK</sequence>
<dbReference type="SUPFAM" id="SSF53613">
    <property type="entry name" value="Ribokinase-like"/>
    <property type="match status" value="1"/>
</dbReference>
<dbReference type="Pfam" id="PF00294">
    <property type="entry name" value="PfkB"/>
    <property type="match status" value="1"/>
</dbReference>